<keyword evidence="1" id="KW-1133">Transmembrane helix</keyword>
<keyword evidence="3" id="KW-1185">Reference proteome</keyword>
<feature type="transmembrane region" description="Helical" evidence="1">
    <location>
        <begin position="172"/>
        <end position="192"/>
    </location>
</feature>
<protein>
    <submittedName>
        <fullName evidence="2">Putative membrane protein YesL</fullName>
    </submittedName>
</protein>
<name>A0A841RPH6_9BACI</name>
<proteinExistence type="predicted"/>
<keyword evidence="1" id="KW-0472">Membrane</keyword>
<dbReference type="AlphaFoldDB" id="A0A841RPH6"/>
<evidence type="ECO:0000313" key="3">
    <source>
        <dbReference type="Proteomes" id="UP000572212"/>
    </source>
</evidence>
<gene>
    <name evidence="2" type="ORF">GGQ92_001341</name>
</gene>
<feature type="transmembrane region" description="Helical" evidence="1">
    <location>
        <begin position="69"/>
        <end position="88"/>
    </location>
</feature>
<organism evidence="2 3">
    <name type="scientific">Gracilibacillus halotolerans</name>
    <dbReference type="NCBI Taxonomy" id="74386"/>
    <lineage>
        <taxon>Bacteria</taxon>
        <taxon>Bacillati</taxon>
        <taxon>Bacillota</taxon>
        <taxon>Bacilli</taxon>
        <taxon>Bacillales</taxon>
        <taxon>Bacillaceae</taxon>
        <taxon>Gracilibacillus</taxon>
    </lineage>
</organism>
<accession>A0A841RPH6</accession>
<dbReference type="RefSeq" id="WP_184245968.1">
    <property type="nucleotide sequence ID" value="NZ_BAAACU010000058.1"/>
</dbReference>
<dbReference type="Proteomes" id="UP000572212">
    <property type="component" value="Unassembled WGS sequence"/>
</dbReference>
<reference evidence="2 3" key="1">
    <citation type="submission" date="2020-08" db="EMBL/GenBank/DDBJ databases">
        <title>Genomic Encyclopedia of Type Strains, Phase IV (KMG-IV): sequencing the most valuable type-strain genomes for metagenomic binning, comparative biology and taxonomic classification.</title>
        <authorList>
            <person name="Goeker M."/>
        </authorList>
    </citation>
    <scope>NUCLEOTIDE SEQUENCE [LARGE SCALE GENOMIC DNA]</scope>
    <source>
        <strain evidence="2 3">DSM 11805</strain>
    </source>
</reference>
<evidence type="ECO:0000313" key="2">
    <source>
        <dbReference type="EMBL" id="MBB6512558.1"/>
    </source>
</evidence>
<feature type="transmembrane region" description="Helical" evidence="1">
    <location>
        <begin position="20"/>
        <end position="45"/>
    </location>
</feature>
<dbReference type="EMBL" id="JACHON010000003">
    <property type="protein sequence ID" value="MBB6512558.1"/>
    <property type="molecule type" value="Genomic_DNA"/>
</dbReference>
<sequence length="211" mass="24478">MKGLFAVTEWITRFAYVNLLWIAFTILGLGVFGLFPATVAMFAIIRKWLRGDVDLPVFKTFWELFKKDFWKANGIGLIFAVISYLFWINLQFMQLNDSTFAQWAKIPLYFGMLVIALTLLYVIPAFVHYEAKMKDIWKNAFLVMLIHPFHNVLMILGIVVSTYIMFSLSGLLFFFGASFLGFIIMGTCYHAFMKIAEKQEALKKKEEEQTN</sequence>
<feature type="transmembrane region" description="Helical" evidence="1">
    <location>
        <begin position="141"/>
        <end position="166"/>
    </location>
</feature>
<keyword evidence="1" id="KW-0812">Transmembrane</keyword>
<feature type="transmembrane region" description="Helical" evidence="1">
    <location>
        <begin position="108"/>
        <end position="129"/>
    </location>
</feature>
<dbReference type="InterPro" id="IPR006938">
    <property type="entry name" value="DUF624"/>
</dbReference>
<comment type="caution">
    <text evidence="2">The sequence shown here is derived from an EMBL/GenBank/DDBJ whole genome shotgun (WGS) entry which is preliminary data.</text>
</comment>
<evidence type="ECO:0000256" key="1">
    <source>
        <dbReference type="SAM" id="Phobius"/>
    </source>
</evidence>
<dbReference type="Pfam" id="PF04854">
    <property type="entry name" value="DUF624"/>
    <property type="match status" value="1"/>
</dbReference>